<evidence type="ECO:0000313" key="1">
    <source>
        <dbReference type="EMBL" id="KAJ3664226.1"/>
    </source>
</evidence>
<protein>
    <submittedName>
        <fullName evidence="1">Uncharacterized protein</fullName>
    </submittedName>
</protein>
<organism evidence="1 2">
    <name type="scientific">Zophobas morio</name>
    <dbReference type="NCBI Taxonomy" id="2755281"/>
    <lineage>
        <taxon>Eukaryota</taxon>
        <taxon>Metazoa</taxon>
        <taxon>Ecdysozoa</taxon>
        <taxon>Arthropoda</taxon>
        <taxon>Hexapoda</taxon>
        <taxon>Insecta</taxon>
        <taxon>Pterygota</taxon>
        <taxon>Neoptera</taxon>
        <taxon>Endopterygota</taxon>
        <taxon>Coleoptera</taxon>
        <taxon>Polyphaga</taxon>
        <taxon>Cucujiformia</taxon>
        <taxon>Tenebrionidae</taxon>
        <taxon>Zophobas</taxon>
    </lineage>
</organism>
<name>A0AA38J154_9CUCU</name>
<accession>A0AA38J154</accession>
<dbReference type="Proteomes" id="UP001168821">
    <property type="component" value="Unassembled WGS sequence"/>
</dbReference>
<evidence type="ECO:0000313" key="2">
    <source>
        <dbReference type="Proteomes" id="UP001168821"/>
    </source>
</evidence>
<comment type="caution">
    <text evidence="1">The sequence shown here is derived from an EMBL/GenBank/DDBJ whole genome shotgun (WGS) entry which is preliminary data.</text>
</comment>
<gene>
    <name evidence="1" type="ORF">Zmor_008410</name>
</gene>
<sequence>MDGWSFCGAGVDLVTVGQCDGHLIGIHANVIKLRAENYETVLLGIDFITSFAGEEVKIAFRWASGTKLQFRCENGRLLGRRMGCGAVMGGTAGTKFVNNACC</sequence>
<proteinExistence type="predicted"/>
<reference evidence="1" key="1">
    <citation type="journal article" date="2023" name="G3 (Bethesda)">
        <title>Whole genome assemblies of Zophobas morio and Tenebrio molitor.</title>
        <authorList>
            <person name="Kaur S."/>
            <person name="Stinson S.A."/>
            <person name="diCenzo G.C."/>
        </authorList>
    </citation>
    <scope>NUCLEOTIDE SEQUENCE</scope>
    <source>
        <strain evidence="1">QUZm001</strain>
    </source>
</reference>
<keyword evidence="2" id="KW-1185">Reference proteome</keyword>
<dbReference type="AlphaFoldDB" id="A0AA38J154"/>
<dbReference type="EMBL" id="JALNTZ010000002">
    <property type="protein sequence ID" value="KAJ3664226.1"/>
    <property type="molecule type" value="Genomic_DNA"/>
</dbReference>